<accession>A0A7U4M2E5</accession>
<evidence type="ECO:0000256" key="4">
    <source>
        <dbReference type="ARBA" id="ARBA00022989"/>
    </source>
</evidence>
<evidence type="ECO:0000313" key="10">
    <source>
        <dbReference type="EMBL" id="AKF25628.1"/>
    </source>
</evidence>
<dbReference type="InterPro" id="IPR052175">
    <property type="entry name" value="ComplexI-like_HydComp"/>
</dbReference>
<dbReference type="AlphaFoldDB" id="A0A7U4M2E5"/>
<evidence type="ECO:0000259" key="9">
    <source>
        <dbReference type="Pfam" id="PF00361"/>
    </source>
</evidence>
<keyword evidence="2" id="KW-1003">Cell membrane</keyword>
<proteinExistence type="predicted"/>
<dbReference type="GO" id="GO:0005886">
    <property type="term" value="C:plasma membrane"/>
    <property type="evidence" value="ECO:0007669"/>
    <property type="project" value="UniProtKB-SubCell"/>
</dbReference>
<dbReference type="InterPro" id="IPR001750">
    <property type="entry name" value="ND/Mrp_TM"/>
</dbReference>
<keyword evidence="5" id="KW-0560">Oxidoreductase</keyword>
<feature type="domain" description="NADH:quinone oxidoreductase/Mrp antiporter transmembrane" evidence="9">
    <location>
        <begin position="57"/>
        <end position="344"/>
    </location>
</feature>
<gene>
    <name evidence="10" type="ORF">YH65_09735</name>
</gene>
<dbReference type="OrthoDB" id="9811798at2"/>
<feature type="transmembrane region" description="Helical" evidence="8">
    <location>
        <begin position="232"/>
        <end position="249"/>
    </location>
</feature>
<dbReference type="GO" id="GO:0016491">
    <property type="term" value="F:oxidoreductase activity"/>
    <property type="evidence" value="ECO:0007669"/>
    <property type="project" value="UniProtKB-KW"/>
</dbReference>
<keyword evidence="11" id="KW-1185">Reference proteome</keyword>
<evidence type="ECO:0000256" key="6">
    <source>
        <dbReference type="ARBA" id="ARBA00023136"/>
    </source>
</evidence>
<feature type="transmembrane region" description="Helical" evidence="8">
    <location>
        <begin position="130"/>
        <end position="156"/>
    </location>
</feature>
<dbReference type="EMBL" id="CP011308">
    <property type="protein sequence ID" value="AKF25628.1"/>
    <property type="molecule type" value="Genomic_DNA"/>
</dbReference>
<feature type="transmembrane region" description="Helical" evidence="8">
    <location>
        <begin position="304"/>
        <end position="323"/>
    </location>
</feature>
<evidence type="ECO:0000256" key="8">
    <source>
        <dbReference type="SAM" id="Phobius"/>
    </source>
</evidence>
<dbReference type="PANTHER" id="PTHR42682:SF3">
    <property type="entry name" value="FORMATE HYDROGENLYASE SUBUNIT 3-RELATED"/>
    <property type="match status" value="1"/>
</dbReference>
<reference evidence="11" key="2">
    <citation type="journal article" date="2017" name="Stand. Genomic Sci.">
        <title>Complete genome sequence of the sulfur-oxidizing chemolithoautotrophic Sulfurovum lithotrophicum 42BKTT.</title>
        <authorList>
            <person name="Jeon W."/>
            <person name="Priscilla L."/>
            <person name="Park G."/>
            <person name="Lee H."/>
            <person name="Lee N."/>
            <person name="Lee D."/>
            <person name="Kwon H."/>
            <person name="Ahn I."/>
            <person name="Lee C."/>
            <person name="Lee H."/>
            <person name="Ahn J."/>
        </authorList>
    </citation>
    <scope>NUCLEOTIDE SEQUENCE [LARGE SCALE GENOMIC DNA]</scope>
    <source>
        <strain evidence="11">ATCC BAA-797 / 42BKT</strain>
    </source>
</reference>
<feature type="transmembrane region" description="Helical" evidence="8">
    <location>
        <begin position="92"/>
        <end position="110"/>
    </location>
</feature>
<keyword evidence="6 8" id="KW-0472">Membrane</keyword>
<dbReference type="RefSeq" id="WP_046551694.1">
    <property type="nucleotide sequence ID" value="NZ_CP011308.1"/>
</dbReference>
<dbReference type="Proteomes" id="UP000034444">
    <property type="component" value="Chromosome"/>
</dbReference>
<evidence type="ECO:0000256" key="5">
    <source>
        <dbReference type="ARBA" id="ARBA00023002"/>
    </source>
</evidence>
<reference evidence="10 11" key="1">
    <citation type="submission" date="2015-04" db="EMBL/GenBank/DDBJ databases">
        <title>Complete genome sequence of Sulfurovum lithotrophicum ATCC BAA-797T.</title>
        <authorList>
            <person name="Ahn J."/>
            <person name="Park G."/>
            <person name="Jeon W."/>
            <person name="Jang Y."/>
            <person name="Jang M."/>
            <person name="Lee H."/>
            <person name="Lee H."/>
        </authorList>
    </citation>
    <scope>NUCLEOTIDE SEQUENCE [LARGE SCALE GENOMIC DNA]</scope>
    <source>
        <strain evidence="11">ATCC BAA-797 / 42BKT</strain>
    </source>
</reference>
<dbReference type="KEGG" id="slh:YH65_09735"/>
<dbReference type="GO" id="GO:0042773">
    <property type="term" value="P:ATP synthesis coupled electron transport"/>
    <property type="evidence" value="ECO:0007669"/>
    <property type="project" value="InterPro"/>
</dbReference>
<dbReference type="InterPro" id="IPR003918">
    <property type="entry name" value="NADH_UbQ_OxRdtase"/>
</dbReference>
<keyword evidence="4 8" id="KW-1133">Transmembrane helix</keyword>
<feature type="transmembrane region" description="Helical" evidence="8">
    <location>
        <begin position="41"/>
        <end position="66"/>
    </location>
</feature>
<evidence type="ECO:0000313" key="11">
    <source>
        <dbReference type="Proteomes" id="UP000034444"/>
    </source>
</evidence>
<dbReference type="Pfam" id="PF00361">
    <property type="entry name" value="Proton_antipo_M"/>
    <property type="match status" value="1"/>
</dbReference>
<keyword evidence="3 7" id="KW-0812">Transmembrane</keyword>
<feature type="transmembrane region" description="Helical" evidence="8">
    <location>
        <begin position="261"/>
        <end position="283"/>
    </location>
</feature>
<sequence length="627" mass="70258">MFQFDTLSVIFVALILLGTIPNLFYSYGYLPDIERKIHYQLHYFAFILSMLGVVVSANALVFLLFWELMSLTSWQLILTEAKEKKTIEAAKFYFIMTHFGFVFLLLFFLIVTDGDLEIGFAAMHGIASAFAYPTLLFFFLILGFLSKAGAVPLHVWLPYAHPEAPSPVSALMSGVMLKVAIYGMFRFLFDVLYPWPLEWGIVILVIGALSSLVGVLYALSEHDIKALLANHSIENIGIILMGFGMGMIFDSMHLKVLSSFAFIAALFHTFNHMSFKSLLFMGAGSVLHQTHTKNIEKYGGLIKSMPITALTFLLASISISALPPTNGFLSEWMIFQSMLGSSHLGNMSLKLAIPFAIFALAMTGGLAIACFVKAYGITFLGLHRSTNAKHAHEVNFLMRSGLILMALVVISLMLFTPFYIAWFDKGLVALGHLSVYDKIFPEGVLHMHSVSMHGGVVSPLILLAALIGVTALLMFAYKTLKVKERVHHTWGCGYRTSAKTQYTATGFAGPIRRFFNWLYKPEEHFCKETLAGHESKFSSSHYEVHVKPLFETSLYNSVSKVANAISYWVYRLSHFEQTRYAAMIFNLMLIVLFSYRIFAHTFSWATFVLEGIVMIISIKVLIIGDKK</sequence>
<feature type="transmembrane region" description="Helical" evidence="8">
    <location>
        <begin position="456"/>
        <end position="477"/>
    </location>
</feature>
<feature type="transmembrane region" description="Helical" evidence="8">
    <location>
        <begin position="168"/>
        <end position="189"/>
    </location>
</feature>
<evidence type="ECO:0000256" key="2">
    <source>
        <dbReference type="ARBA" id="ARBA00022475"/>
    </source>
</evidence>
<feature type="transmembrane region" description="Helical" evidence="8">
    <location>
        <begin position="351"/>
        <end position="375"/>
    </location>
</feature>
<dbReference type="GO" id="GO:0008137">
    <property type="term" value="F:NADH dehydrogenase (ubiquinone) activity"/>
    <property type="evidence" value="ECO:0007669"/>
    <property type="project" value="InterPro"/>
</dbReference>
<feature type="transmembrane region" description="Helical" evidence="8">
    <location>
        <begin position="7"/>
        <end position="29"/>
    </location>
</feature>
<organism evidence="10 11">
    <name type="scientific">Sulfurovum lithotrophicum</name>
    <dbReference type="NCBI Taxonomy" id="206403"/>
    <lineage>
        <taxon>Bacteria</taxon>
        <taxon>Pseudomonadati</taxon>
        <taxon>Campylobacterota</taxon>
        <taxon>Epsilonproteobacteria</taxon>
        <taxon>Campylobacterales</taxon>
        <taxon>Sulfurovaceae</taxon>
        <taxon>Sulfurovum</taxon>
    </lineage>
</organism>
<protein>
    <submittedName>
        <fullName evidence="10">Hydrogenase</fullName>
    </submittedName>
</protein>
<feature type="transmembrane region" description="Helical" evidence="8">
    <location>
        <begin position="201"/>
        <end position="220"/>
    </location>
</feature>
<feature type="transmembrane region" description="Helical" evidence="8">
    <location>
        <begin position="396"/>
        <end position="420"/>
    </location>
</feature>
<evidence type="ECO:0000256" key="7">
    <source>
        <dbReference type="RuleBase" id="RU000320"/>
    </source>
</evidence>
<feature type="transmembrane region" description="Helical" evidence="8">
    <location>
        <begin position="604"/>
        <end position="624"/>
    </location>
</feature>
<comment type="subcellular location">
    <subcellularLocation>
        <location evidence="1">Cell membrane</location>
        <topology evidence="1">Multi-pass membrane protein</topology>
    </subcellularLocation>
    <subcellularLocation>
        <location evidence="7">Membrane</location>
        <topology evidence="7">Multi-pass membrane protein</topology>
    </subcellularLocation>
</comment>
<evidence type="ECO:0000256" key="1">
    <source>
        <dbReference type="ARBA" id="ARBA00004651"/>
    </source>
</evidence>
<evidence type="ECO:0000256" key="3">
    <source>
        <dbReference type="ARBA" id="ARBA00022692"/>
    </source>
</evidence>
<dbReference type="PRINTS" id="PR01437">
    <property type="entry name" value="NUOXDRDTASE4"/>
</dbReference>
<dbReference type="PANTHER" id="PTHR42682">
    <property type="entry name" value="HYDROGENASE-4 COMPONENT F"/>
    <property type="match status" value="1"/>
</dbReference>
<feature type="transmembrane region" description="Helical" evidence="8">
    <location>
        <begin position="580"/>
        <end position="598"/>
    </location>
</feature>
<name>A0A7U4M2E5_9BACT</name>